<keyword evidence="12" id="KW-0539">Nucleus</keyword>
<keyword evidence="14" id="KW-0479">Metal-binding</keyword>
<comment type="caution">
    <text evidence="17">The sequence shown here is derived from an EMBL/GenBank/DDBJ whole genome shotgun (WGS) entry which is preliminary data.</text>
</comment>
<evidence type="ECO:0000256" key="11">
    <source>
        <dbReference type="ARBA" id="ARBA00023204"/>
    </source>
</evidence>
<comment type="catalytic activity">
    <reaction evidence="1">
        <text>S-ubiquitinyl-[E2 ubiquitin-conjugating enzyme]-L-cysteine + [acceptor protein]-L-lysine = [E2 ubiquitin-conjugating enzyme]-L-cysteine + N(6)-ubiquitinyl-[acceptor protein]-L-lysine.</text>
        <dbReference type="EC" id="2.3.2.27"/>
    </reaction>
</comment>
<dbReference type="PROSITE" id="PS50089">
    <property type="entry name" value="ZF_RING_2"/>
    <property type="match status" value="1"/>
</dbReference>
<evidence type="ECO:0000256" key="15">
    <source>
        <dbReference type="SAM" id="Coils"/>
    </source>
</evidence>
<evidence type="ECO:0000256" key="12">
    <source>
        <dbReference type="ARBA" id="ARBA00023242"/>
    </source>
</evidence>
<dbReference type="Pfam" id="PF23419">
    <property type="entry name" value="WD40_RFWD3"/>
    <property type="match status" value="1"/>
</dbReference>
<evidence type="ECO:0000256" key="9">
    <source>
        <dbReference type="ARBA" id="ARBA00022763"/>
    </source>
</evidence>
<dbReference type="InterPro" id="IPR001841">
    <property type="entry name" value="Znf_RING"/>
</dbReference>
<evidence type="ECO:0000313" key="17">
    <source>
        <dbReference type="EMBL" id="KAJ5070170.1"/>
    </source>
</evidence>
<evidence type="ECO:0000256" key="2">
    <source>
        <dbReference type="ARBA" id="ARBA00004496"/>
    </source>
</evidence>
<comment type="pathway">
    <text evidence="3">Protein modification; protein ubiquitination.</text>
</comment>
<keyword evidence="14" id="KW-0863">Zinc-finger</keyword>
<evidence type="ECO:0000256" key="8">
    <source>
        <dbReference type="ARBA" id="ARBA00022737"/>
    </source>
</evidence>
<evidence type="ECO:0000256" key="14">
    <source>
        <dbReference type="PROSITE-ProRule" id="PRU00175"/>
    </source>
</evidence>
<dbReference type="GO" id="GO:0008270">
    <property type="term" value="F:zinc ion binding"/>
    <property type="evidence" value="ECO:0007669"/>
    <property type="project" value="UniProtKB-KW"/>
</dbReference>
<dbReference type="Proteomes" id="UP001149090">
    <property type="component" value="Unassembled WGS sequence"/>
</dbReference>
<keyword evidence="14" id="KW-0862">Zinc</keyword>
<dbReference type="GO" id="GO:0036297">
    <property type="term" value="P:interstrand cross-link repair"/>
    <property type="evidence" value="ECO:0007669"/>
    <property type="project" value="InterPro"/>
</dbReference>
<keyword evidence="7" id="KW-0808">Transferase</keyword>
<evidence type="ECO:0000256" key="4">
    <source>
        <dbReference type="ARBA" id="ARBA00012483"/>
    </source>
</evidence>
<name>A0A9Q0LE03_ANAIG</name>
<keyword evidence="11" id="KW-0234">DNA repair</keyword>
<dbReference type="EMBL" id="JAPDFW010000098">
    <property type="protein sequence ID" value="KAJ5070170.1"/>
    <property type="molecule type" value="Genomic_DNA"/>
</dbReference>
<dbReference type="Gene3D" id="2.130.10.10">
    <property type="entry name" value="YVTN repeat-like/Quinoprotein amine dehydrogenase"/>
    <property type="match status" value="1"/>
</dbReference>
<dbReference type="SUPFAM" id="SSF57850">
    <property type="entry name" value="RING/U-box"/>
    <property type="match status" value="1"/>
</dbReference>
<evidence type="ECO:0000256" key="6">
    <source>
        <dbReference type="ARBA" id="ARBA00022574"/>
    </source>
</evidence>
<keyword evidence="6" id="KW-0853">WD repeat</keyword>
<evidence type="ECO:0000313" key="18">
    <source>
        <dbReference type="Proteomes" id="UP001149090"/>
    </source>
</evidence>
<keyword evidence="9" id="KW-0227">DNA damage</keyword>
<evidence type="ECO:0000256" key="5">
    <source>
        <dbReference type="ARBA" id="ARBA00022490"/>
    </source>
</evidence>
<proteinExistence type="predicted"/>
<gene>
    <name evidence="17" type="ORF">M0811_11199</name>
</gene>
<dbReference type="GO" id="GO:0005737">
    <property type="term" value="C:cytoplasm"/>
    <property type="evidence" value="ECO:0007669"/>
    <property type="project" value="UniProtKB-SubCell"/>
</dbReference>
<dbReference type="GO" id="GO:0016604">
    <property type="term" value="C:nuclear body"/>
    <property type="evidence" value="ECO:0007669"/>
    <property type="project" value="UniProtKB-SubCell"/>
</dbReference>
<evidence type="ECO:0000256" key="7">
    <source>
        <dbReference type="ARBA" id="ARBA00022679"/>
    </source>
</evidence>
<keyword evidence="18" id="KW-1185">Reference proteome</keyword>
<keyword evidence="15" id="KW-0175">Coiled coil</keyword>
<evidence type="ECO:0000256" key="1">
    <source>
        <dbReference type="ARBA" id="ARBA00000900"/>
    </source>
</evidence>
<dbReference type="InterPro" id="IPR037381">
    <property type="entry name" value="RFWD3"/>
</dbReference>
<dbReference type="AlphaFoldDB" id="A0A9Q0LE03"/>
<accession>A0A9Q0LE03</accession>
<evidence type="ECO:0000256" key="3">
    <source>
        <dbReference type="ARBA" id="ARBA00004906"/>
    </source>
</evidence>
<keyword evidence="8" id="KW-0677">Repeat</keyword>
<dbReference type="SUPFAM" id="SSF50978">
    <property type="entry name" value="WD40 repeat-like"/>
    <property type="match status" value="1"/>
</dbReference>
<dbReference type="PANTHER" id="PTHR16047">
    <property type="entry name" value="RFWD3 PROTEIN"/>
    <property type="match status" value="1"/>
</dbReference>
<dbReference type="PANTHER" id="PTHR16047:SF7">
    <property type="entry name" value="E3 UBIQUITIN-PROTEIN LIGASE RFWD3"/>
    <property type="match status" value="1"/>
</dbReference>
<organism evidence="17 18">
    <name type="scientific">Anaeramoeba ignava</name>
    <name type="common">Anaerobic marine amoeba</name>
    <dbReference type="NCBI Taxonomy" id="1746090"/>
    <lineage>
        <taxon>Eukaryota</taxon>
        <taxon>Metamonada</taxon>
        <taxon>Anaeramoebidae</taxon>
        <taxon>Anaeramoeba</taxon>
    </lineage>
</organism>
<dbReference type="EC" id="2.3.2.27" evidence="4"/>
<keyword evidence="5" id="KW-0963">Cytoplasm</keyword>
<dbReference type="InterPro" id="IPR013083">
    <property type="entry name" value="Znf_RING/FYVE/PHD"/>
</dbReference>
<feature type="domain" description="RING-type" evidence="16">
    <location>
        <begin position="33"/>
        <end position="80"/>
    </location>
</feature>
<evidence type="ECO:0000256" key="13">
    <source>
        <dbReference type="ARBA" id="ARBA00034306"/>
    </source>
</evidence>
<dbReference type="Gene3D" id="3.30.40.10">
    <property type="entry name" value="Zinc/RING finger domain, C3HC4 (zinc finger)"/>
    <property type="match status" value="1"/>
</dbReference>
<dbReference type="InterPro" id="IPR015943">
    <property type="entry name" value="WD40/YVTN_repeat-like_dom_sf"/>
</dbReference>
<dbReference type="GO" id="GO:0061630">
    <property type="term" value="F:ubiquitin protein ligase activity"/>
    <property type="evidence" value="ECO:0007669"/>
    <property type="project" value="UniProtKB-EC"/>
</dbReference>
<reference evidence="17" key="1">
    <citation type="submission" date="2022-10" db="EMBL/GenBank/DDBJ databases">
        <title>Novel sulphate-reducing endosymbionts in the free-living metamonad Anaeramoeba.</title>
        <authorList>
            <person name="Jerlstrom-Hultqvist J."/>
            <person name="Cepicka I."/>
            <person name="Gallot-Lavallee L."/>
            <person name="Salas-Leiva D."/>
            <person name="Curtis B.A."/>
            <person name="Zahonova K."/>
            <person name="Pipaliya S."/>
            <person name="Dacks J."/>
            <person name="Roger A.J."/>
        </authorList>
    </citation>
    <scope>NUCLEOTIDE SEQUENCE</scope>
    <source>
        <strain evidence="17">BMAN</strain>
    </source>
</reference>
<comment type="subcellular location">
    <subcellularLocation>
        <location evidence="2">Cytoplasm</location>
    </subcellularLocation>
    <subcellularLocation>
        <location evidence="13">Nucleus</location>
        <location evidence="13">Nuclear body</location>
    </subcellularLocation>
</comment>
<evidence type="ECO:0000259" key="16">
    <source>
        <dbReference type="PROSITE" id="PS50089"/>
    </source>
</evidence>
<keyword evidence="10" id="KW-0833">Ubl conjugation pathway</keyword>
<dbReference type="InterPro" id="IPR056527">
    <property type="entry name" value="WD40_RFWD3"/>
</dbReference>
<dbReference type="OrthoDB" id="5600418at2759"/>
<dbReference type="GO" id="GO:0016567">
    <property type="term" value="P:protein ubiquitination"/>
    <property type="evidence" value="ECO:0007669"/>
    <property type="project" value="InterPro"/>
</dbReference>
<protein>
    <recommendedName>
        <fullName evidence="4">RING-type E3 ubiquitin transferase</fullName>
        <ecNumber evidence="4">2.3.2.27</ecNumber>
    </recommendedName>
</protein>
<dbReference type="InterPro" id="IPR036322">
    <property type="entry name" value="WD40_repeat_dom_sf"/>
</dbReference>
<sequence>MDQDLIEDSNQNVIEIDKQTLSQTQKQKNAFYCSLCSQVCTMKGEHELCSLSCGHSFGRKCIKEYLQKCPSRRKKCPMCNKRANQREIWKIYPNQTFSFDKNIFQKNQKIKLDFQNELKDLDLKIKELENNIEKLTKEKLNLENKEKELDSFLENYRKNKKFEKNNGIFQKFNSPSKWILKPLNNLKSNISFAGNNNNTNMLCTASPWNIRSSQQPSQNFQRNFLCIHDLKSPTKNPYAFFNNFNFIDSRTILSSNIHDFCSYNNSFFVAQQRFQNFGIVQIDQENLESIRFIPLHSCKIEDLKCKNELVLTVSQDKWIKLTSAKSNQQIFGFESDEKIFSCCFDPNSTVFYCGKENGDVSLFDTRNLAKPLTTIHTGFNSPVHSLSCISLNQEQNEENQGILIGTKLGLLFSRKKPDLQFENILLPLTGECSNIKALPNSSLFLTTIHFQNSTQLQVFDLNENYQQNSNIWMKKLDQNSTVLSSHIFLKNNRRLVAISEQNKNLIEIYDIDSNSIFEKIKFPKKKLIDFKNSSIKPLIQNQPNQDMQTFEIQSKLYFSFLSSDLLSIFSN</sequence>
<evidence type="ECO:0000256" key="10">
    <source>
        <dbReference type="ARBA" id="ARBA00022786"/>
    </source>
</evidence>
<feature type="coiled-coil region" evidence="15">
    <location>
        <begin position="111"/>
        <end position="155"/>
    </location>
</feature>